<organism evidence="1">
    <name type="scientific">Salmonella enterica subsp. enterica serovar Java</name>
    <dbReference type="NCBI Taxonomy" id="224729"/>
    <lineage>
        <taxon>Bacteria</taxon>
        <taxon>Pseudomonadati</taxon>
        <taxon>Pseudomonadota</taxon>
        <taxon>Gammaproteobacteria</taxon>
        <taxon>Enterobacterales</taxon>
        <taxon>Enterobacteriaceae</taxon>
        <taxon>Salmonella</taxon>
    </lineage>
</organism>
<comment type="caution">
    <text evidence="1">The sequence shown here is derived from an EMBL/GenBank/DDBJ whole genome shotgun (WGS) entry which is preliminary data.</text>
</comment>
<evidence type="ECO:0000313" key="2">
    <source>
        <dbReference type="EMBL" id="EBY8645384.1"/>
    </source>
</evidence>
<gene>
    <name evidence="1" type="ORF">D6K54_27485</name>
    <name evidence="2" type="ORF">D6S17_28460</name>
    <name evidence="3" type="ORF">EZX71_27800</name>
</gene>
<protein>
    <submittedName>
        <fullName evidence="1">MchC protein</fullName>
    </submittedName>
</protein>
<dbReference type="Proteomes" id="UP000839631">
    <property type="component" value="Unassembled WGS sequence"/>
</dbReference>
<dbReference type="AlphaFoldDB" id="A0A3Z6QU49"/>
<dbReference type="EMBL" id="AAAGSE010000083">
    <property type="protein sequence ID" value="EAC0790401.1"/>
    <property type="molecule type" value="Genomic_DNA"/>
</dbReference>
<proteinExistence type="predicted"/>
<dbReference type="Proteomes" id="UP000839733">
    <property type="component" value="Unassembled WGS sequence"/>
</dbReference>
<accession>A0A3Z6QU49</accession>
<dbReference type="EMBL" id="AAKVUB010000075">
    <property type="protein sequence ID" value="ECW2471664.1"/>
    <property type="molecule type" value="Genomic_DNA"/>
</dbReference>
<name>A0A3Z6QU49_SALEB</name>
<reference evidence="1" key="1">
    <citation type="submission" date="2018-09" db="EMBL/GenBank/DDBJ databases">
        <authorList>
            <person name="Ashton P.M."/>
            <person name="Dallman T."/>
            <person name="Nair S."/>
            <person name="De Pinna E."/>
            <person name="Peters T."/>
            <person name="Grant K."/>
        </authorList>
    </citation>
    <scope>NUCLEOTIDE SEQUENCE [LARGE SCALE GENOMIC DNA]</scope>
    <source>
        <strain evidence="2">140692</strain>
        <strain evidence="3">367309</strain>
        <strain evidence="1">412099</strain>
    </source>
</reference>
<sequence>MRNTPSLSDFSENLVPFTARQVKSSLIWCAPDINNRDVLKDSCSYLIDPDNPAPAKIFYAERYGGSGIQRNGGGARCGFDGYYQIKGIGANPLVGTGSDRKHSSGRLDICDAIYEAFWSEMLGQVLPYGAVRTQAVLLIENDEIPERALLVREPVLRPAHFERSPYFRPQSEYEGKLIHDTQRVRNVIRKLPECLPVPYVGFSKEATLDPQIFCIEGLCEMARRQAWQMAYCRTRFLRLTTSPSNISIDGRLLDFNGLRCLFPADHHYNFEYGLRIKHQMSEPCILQQGLSNLCIYLGKYHFGKEFTKISCKMVSDTYNKIFRNACYLCYLDLLGVPCNIIEFNNIPDVLIRLANCIIAFLNSQSKVLHNPSKDSANELLLQKMLTKIIHKSLGKDIMECEVIENDIHYKNILLTFMEFNQWLAKLCNDKGWDFLFLMKKIEQKAKKRLQSRLCLEYLCMSKNISEIFNEYKTNTCELERQLYNKGEELKIFARETLGYQHPVL</sequence>
<evidence type="ECO:0000313" key="3">
    <source>
        <dbReference type="EMBL" id="ECW2471664.1"/>
    </source>
</evidence>
<dbReference type="EMBL" id="AAHPHN010000110">
    <property type="protein sequence ID" value="EBY8645384.1"/>
    <property type="molecule type" value="Genomic_DNA"/>
</dbReference>
<evidence type="ECO:0000313" key="1">
    <source>
        <dbReference type="EMBL" id="EAC0790401.1"/>
    </source>
</evidence>